<dbReference type="SUPFAM" id="SSF56300">
    <property type="entry name" value="Metallo-dependent phosphatases"/>
    <property type="match status" value="1"/>
</dbReference>
<dbReference type="EMBL" id="HBFC01028714">
    <property type="protein sequence ID" value="CAD8716170.1"/>
    <property type="molecule type" value="Transcribed_RNA"/>
</dbReference>
<organism evidence="2">
    <name type="scientific">Mantoniella antarctica</name>
    <dbReference type="NCBI Taxonomy" id="81844"/>
    <lineage>
        <taxon>Eukaryota</taxon>
        <taxon>Viridiplantae</taxon>
        <taxon>Chlorophyta</taxon>
        <taxon>Mamiellophyceae</taxon>
        <taxon>Mamiellales</taxon>
        <taxon>Mamiellaceae</taxon>
        <taxon>Mantoniella</taxon>
    </lineage>
</organism>
<keyword evidence="1" id="KW-0732">Signal</keyword>
<accession>A0A7S0STF5</accession>
<dbReference type="PANTHER" id="PTHR46546">
    <property type="entry name" value="SHEWANELLA-LIKE PROTEIN PHOSPHATASE 1"/>
    <property type="match status" value="1"/>
</dbReference>
<feature type="chain" id="PRO_5031103580" description="Calcineurin-like phosphoesterase domain-containing protein" evidence="1">
    <location>
        <begin position="24"/>
        <end position="259"/>
    </location>
</feature>
<dbReference type="InterPro" id="IPR029052">
    <property type="entry name" value="Metallo-depent_PP-like"/>
</dbReference>
<dbReference type="PANTHER" id="PTHR46546:SF4">
    <property type="entry name" value="SHEWANELLA-LIKE PROTEIN PHOSPHATASE 1"/>
    <property type="match status" value="1"/>
</dbReference>
<evidence type="ECO:0000256" key="1">
    <source>
        <dbReference type="SAM" id="SignalP"/>
    </source>
</evidence>
<gene>
    <name evidence="2" type="ORF">MANT1106_LOCUS17138</name>
</gene>
<name>A0A7S0STF5_9CHLO</name>
<dbReference type="AlphaFoldDB" id="A0A7S0STF5"/>
<evidence type="ECO:0000313" key="2">
    <source>
        <dbReference type="EMBL" id="CAD8716170.1"/>
    </source>
</evidence>
<dbReference type="Gene3D" id="3.60.21.10">
    <property type="match status" value="1"/>
</dbReference>
<evidence type="ECO:0008006" key="3">
    <source>
        <dbReference type="Google" id="ProtNLM"/>
    </source>
</evidence>
<feature type="signal peptide" evidence="1">
    <location>
        <begin position="1"/>
        <end position="23"/>
    </location>
</feature>
<protein>
    <recommendedName>
        <fullName evidence="3">Calcineurin-like phosphoesterase domain-containing protein</fullName>
    </recommendedName>
</protein>
<proteinExistence type="predicted"/>
<reference evidence="2" key="1">
    <citation type="submission" date="2021-01" db="EMBL/GenBank/DDBJ databases">
        <authorList>
            <person name="Corre E."/>
            <person name="Pelletier E."/>
            <person name="Niang G."/>
            <person name="Scheremetjew M."/>
            <person name="Finn R."/>
            <person name="Kale V."/>
            <person name="Holt S."/>
            <person name="Cochrane G."/>
            <person name="Meng A."/>
            <person name="Brown T."/>
            <person name="Cohen L."/>
        </authorList>
    </citation>
    <scope>NUCLEOTIDE SEQUENCE</scope>
    <source>
        <strain evidence="2">SL-175</strain>
    </source>
</reference>
<sequence length="259" mass="27565">MDRGEHSVAILDVLAIMAAQATAAGGSVTQLLGNHELMTLQGDLSYVARAEITRLGKSMLDAQHLGGEQMGTGYGLRAYWSAGQMAWKKLFKSDGKYGIQLRRERRLAHVAGVGLCRTLFSHAGVTSAHLAAHGGTVAGINADGAAAIAGDGGRQSHPRDLFGNNGPLWNRFWSMHEPQSEVCAELDVVLAAVGAQRMVVGHTVQEDGMTTRCGGRLHLIDVGISSAYVGRGAAWSCEDGVVRAHYEDRTVVLEGRAYD</sequence>